<dbReference type="Proteomes" id="UP000786811">
    <property type="component" value="Unassembled WGS sequence"/>
</dbReference>
<feature type="compositionally biased region" description="Acidic residues" evidence="1">
    <location>
        <begin position="66"/>
        <end position="88"/>
    </location>
</feature>
<evidence type="ECO:0000313" key="3">
    <source>
        <dbReference type="Proteomes" id="UP000786811"/>
    </source>
</evidence>
<accession>A0A8J2HM93</accession>
<evidence type="ECO:0000313" key="2">
    <source>
        <dbReference type="EMBL" id="CAG5102882.1"/>
    </source>
</evidence>
<feature type="region of interest" description="Disordered" evidence="1">
    <location>
        <begin position="49"/>
        <end position="88"/>
    </location>
</feature>
<protein>
    <submittedName>
        <fullName evidence="2">Uncharacterized protein</fullName>
    </submittedName>
</protein>
<dbReference type="AlphaFoldDB" id="A0A8J2HM93"/>
<dbReference type="EMBL" id="CAJNRD030001123">
    <property type="protein sequence ID" value="CAG5102882.1"/>
    <property type="molecule type" value="Genomic_DNA"/>
</dbReference>
<comment type="caution">
    <text evidence="2">The sequence shown here is derived from an EMBL/GenBank/DDBJ whole genome shotgun (WGS) entry which is preliminary data.</text>
</comment>
<keyword evidence="3" id="KW-1185">Reference proteome</keyword>
<proteinExistence type="predicted"/>
<dbReference type="OrthoDB" id="6141723at2759"/>
<sequence length="312" mass="35993">MFENVRPHAIKKAAEILQNSEVYKYCEIQLDFKRNKSDLLNLSNHEYSCNTDKNNENSDVNNFDLNDNEDNDSSDENSEDEEPVNVEDESTLLMTQAIVFAPGEGQMPVSLFDLYAEALSFIKIYGGKLMKKPEHLTDEESDDDFIDNSPSMKLTDNSGFVRRRKKSKIIRFINYNKDADKENFIRENVMLFVPWRNENILIMSASELFSANYNLIKERRSEYVYNENIESILKEATHKANESDNENDISTFTPKNLEVVNDPSQTGDIAIDMKINIDENSTSTCNNKDLCYVSIPRLISEENYINLQQKHG</sequence>
<evidence type="ECO:0000256" key="1">
    <source>
        <dbReference type="SAM" id="MobiDB-lite"/>
    </source>
</evidence>
<reference evidence="2" key="1">
    <citation type="submission" date="2021-04" db="EMBL/GenBank/DDBJ databases">
        <authorList>
            <person name="Chebbi M.A.C M."/>
        </authorList>
    </citation>
    <scope>NUCLEOTIDE SEQUENCE</scope>
</reference>
<name>A0A8J2HM93_COTCN</name>
<organism evidence="2 3">
    <name type="scientific">Cotesia congregata</name>
    <name type="common">Parasitoid wasp</name>
    <name type="synonym">Apanteles congregatus</name>
    <dbReference type="NCBI Taxonomy" id="51543"/>
    <lineage>
        <taxon>Eukaryota</taxon>
        <taxon>Metazoa</taxon>
        <taxon>Ecdysozoa</taxon>
        <taxon>Arthropoda</taxon>
        <taxon>Hexapoda</taxon>
        <taxon>Insecta</taxon>
        <taxon>Pterygota</taxon>
        <taxon>Neoptera</taxon>
        <taxon>Endopterygota</taxon>
        <taxon>Hymenoptera</taxon>
        <taxon>Apocrita</taxon>
        <taxon>Ichneumonoidea</taxon>
        <taxon>Braconidae</taxon>
        <taxon>Microgastrinae</taxon>
        <taxon>Cotesia</taxon>
    </lineage>
</organism>
<gene>
    <name evidence="2" type="ORF">HICCMSTLAB_LOCUS11231</name>
</gene>